<sequence length="299" mass="34092">MTDTTASPGKDSNVTKYKTKLYQMVNAQGQIPFFDDPDWQNIPCPTQALLNDAHRHQTPLIDTLRNLLKASDCKIRFTLIGRPVPKKMESVEEKLARPKVLSKSAKSLPPTDVNNDFISIRFQVVTPEDIKPLADTIRDVIKKADDTIYVTEDKSFLDARKMPTELIYFASMYSQKAGYIAEIQIGLKLAFYALKQESMARNVPEERLRVDKLWEFYHHVKQLALKFPSGIVNIEENLNSLQAVMSDYITWLHAYDPKRALEEDRVLEETLGPSEQKLAIDSIRGSNADHYVSVNTLAF</sequence>
<evidence type="ECO:0000313" key="2">
    <source>
        <dbReference type="Proteomes" id="UP001309876"/>
    </source>
</evidence>
<evidence type="ECO:0000313" key="1">
    <source>
        <dbReference type="EMBL" id="KAK5086383.1"/>
    </source>
</evidence>
<organism evidence="1 2">
    <name type="scientific">Lithohypha guttulata</name>
    <dbReference type="NCBI Taxonomy" id="1690604"/>
    <lineage>
        <taxon>Eukaryota</taxon>
        <taxon>Fungi</taxon>
        <taxon>Dikarya</taxon>
        <taxon>Ascomycota</taxon>
        <taxon>Pezizomycotina</taxon>
        <taxon>Eurotiomycetes</taxon>
        <taxon>Chaetothyriomycetidae</taxon>
        <taxon>Chaetothyriales</taxon>
        <taxon>Trichomeriaceae</taxon>
        <taxon>Lithohypha</taxon>
    </lineage>
</organism>
<gene>
    <name evidence="1" type="ORF">LTR05_003551</name>
</gene>
<proteinExistence type="predicted"/>
<reference evidence="1 2" key="1">
    <citation type="submission" date="2023-08" db="EMBL/GenBank/DDBJ databases">
        <title>Black Yeasts Isolated from many extreme environments.</title>
        <authorList>
            <person name="Coleine C."/>
            <person name="Stajich J.E."/>
            <person name="Selbmann L."/>
        </authorList>
    </citation>
    <scope>NUCLEOTIDE SEQUENCE [LARGE SCALE GENOMIC DNA]</scope>
    <source>
        <strain evidence="1 2">CCFEE 5910</strain>
    </source>
</reference>
<keyword evidence="2" id="KW-1185">Reference proteome</keyword>
<comment type="caution">
    <text evidence="1">The sequence shown here is derived from an EMBL/GenBank/DDBJ whole genome shotgun (WGS) entry which is preliminary data.</text>
</comment>
<accession>A0AAN7Y6K3</accession>
<dbReference type="Proteomes" id="UP001309876">
    <property type="component" value="Unassembled WGS sequence"/>
</dbReference>
<name>A0AAN7Y6K3_9EURO</name>
<dbReference type="AlphaFoldDB" id="A0AAN7Y6K3"/>
<protein>
    <submittedName>
        <fullName evidence="1">Uncharacterized protein</fullName>
    </submittedName>
</protein>
<dbReference type="EMBL" id="JAVRRJ010000003">
    <property type="protein sequence ID" value="KAK5086383.1"/>
    <property type="molecule type" value="Genomic_DNA"/>
</dbReference>